<dbReference type="SUPFAM" id="SSF53187">
    <property type="entry name" value="Zn-dependent exopeptidases"/>
    <property type="match status" value="1"/>
</dbReference>
<comment type="similarity">
    <text evidence="1 3">Belongs to the peptidase M14 family.</text>
</comment>
<dbReference type="PANTHER" id="PTHR11532:SF45">
    <property type="entry name" value="INACTIVE CARBOXYPEPTIDASE-LIKE PROTEIN X2"/>
    <property type="match status" value="1"/>
</dbReference>
<gene>
    <name evidence="6" type="ORF">A6R68_12205</name>
</gene>
<dbReference type="InterPro" id="IPR057246">
    <property type="entry name" value="CARBOXYPEPT_ZN_1"/>
</dbReference>
<keyword evidence="2" id="KW-0325">Glycoprotein</keyword>
<dbReference type="SUPFAM" id="SSF49785">
    <property type="entry name" value="Galactose-binding domain-like"/>
    <property type="match status" value="1"/>
</dbReference>
<dbReference type="PROSITE" id="PS00132">
    <property type="entry name" value="CARBOXYPEPT_ZN_1"/>
    <property type="match status" value="1"/>
</dbReference>
<dbReference type="FunFam" id="2.60.40.1120:FF:000007">
    <property type="entry name" value="Carboxypeptidase X, M14 family member 2"/>
    <property type="match status" value="1"/>
</dbReference>
<dbReference type="InterPro" id="IPR008979">
    <property type="entry name" value="Galactose-bd-like_sf"/>
</dbReference>
<dbReference type="InterPro" id="IPR000834">
    <property type="entry name" value="Peptidase_M14"/>
</dbReference>
<dbReference type="Proteomes" id="UP000092124">
    <property type="component" value="Unassembled WGS sequence"/>
</dbReference>
<reference evidence="6 7" key="1">
    <citation type="submission" date="2016-06" db="EMBL/GenBank/DDBJ databases">
        <title>The Draft Genome Sequence and Annotation of the Desert Woodrat Neotoma lepida.</title>
        <authorList>
            <person name="Campbell M."/>
            <person name="Oakeson K.F."/>
            <person name="Yandell M."/>
            <person name="Halpert J.R."/>
            <person name="Dearing D."/>
        </authorList>
    </citation>
    <scope>NUCLEOTIDE SEQUENCE [LARGE SCALE GENOMIC DNA]</scope>
    <source>
        <strain evidence="6">417</strain>
        <tissue evidence="6">Liver</tissue>
    </source>
</reference>
<dbReference type="EMBL" id="LZPO01052247">
    <property type="protein sequence ID" value="OBS73233.1"/>
    <property type="molecule type" value="Genomic_DNA"/>
</dbReference>
<evidence type="ECO:0000256" key="3">
    <source>
        <dbReference type="PROSITE-ProRule" id="PRU01379"/>
    </source>
</evidence>
<evidence type="ECO:0000256" key="2">
    <source>
        <dbReference type="ARBA" id="ARBA00023180"/>
    </source>
</evidence>
<comment type="caution">
    <text evidence="6">The sequence shown here is derived from an EMBL/GenBank/DDBJ whole genome shotgun (WGS) entry which is preliminary data.</text>
</comment>
<organism evidence="6 7">
    <name type="scientific">Neotoma lepida</name>
    <name type="common">Desert woodrat</name>
    <dbReference type="NCBI Taxonomy" id="56216"/>
    <lineage>
        <taxon>Eukaryota</taxon>
        <taxon>Metazoa</taxon>
        <taxon>Chordata</taxon>
        <taxon>Craniata</taxon>
        <taxon>Vertebrata</taxon>
        <taxon>Euteleostomi</taxon>
        <taxon>Mammalia</taxon>
        <taxon>Eutheria</taxon>
        <taxon>Euarchontoglires</taxon>
        <taxon>Glires</taxon>
        <taxon>Rodentia</taxon>
        <taxon>Myomorpha</taxon>
        <taxon>Muroidea</taxon>
        <taxon>Cricetidae</taxon>
        <taxon>Neotominae</taxon>
        <taxon>Neotoma</taxon>
    </lineage>
</organism>
<evidence type="ECO:0000259" key="4">
    <source>
        <dbReference type="PROSITE" id="PS50022"/>
    </source>
</evidence>
<dbReference type="SUPFAM" id="SSF49464">
    <property type="entry name" value="Carboxypeptidase regulatory domain-like"/>
    <property type="match status" value="1"/>
</dbReference>
<protein>
    <submittedName>
        <fullName evidence="6">Uncharacterized protein</fullName>
    </submittedName>
</protein>
<feature type="domain" description="F5/8 type C" evidence="4">
    <location>
        <begin position="1"/>
        <end position="28"/>
    </location>
</feature>
<dbReference type="Pfam" id="PF13620">
    <property type="entry name" value="CarboxypepD_reg"/>
    <property type="match status" value="1"/>
</dbReference>
<evidence type="ECO:0000256" key="1">
    <source>
        <dbReference type="ARBA" id="ARBA00005988"/>
    </source>
</evidence>
<dbReference type="Gene3D" id="3.40.630.10">
    <property type="entry name" value="Zn peptidases"/>
    <property type="match status" value="1"/>
</dbReference>
<dbReference type="FunFam" id="3.40.630.10:FF:000223">
    <property type="entry name" value="Uncharacterized protein"/>
    <property type="match status" value="1"/>
</dbReference>
<dbReference type="InterPro" id="IPR000421">
    <property type="entry name" value="FA58C"/>
</dbReference>
<dbReference type="PRINTS" id="PR00765">
    <property type="entry name" value="CRBOXYPTASEA"/>
</dbReference>
<name>A0A1A6H3S3_NEOLE</name>
<proteinExistence type="inferred from homology"/>
<dbReference type="OrthoDB" id="10249045at2759"/>
<dbReference type="AlphaFoldDB" id="A0A1A6H3S3"/>
<feature type="domain" description="Peptidase M14" evidence="5">
    <location>
        <begin position="52"/>
        <end position="283"/>
    </location>
</feature>
<dbReference type="GO" id="GO:0008270">
    <property type="term" value="F:zinc ion binding"/>
    <property type="evidence" value="ECO:0007669"/>
    <property type="project" value="InterPro"/>
</dbReference>
<evidence type="ECO:0000259" key="5">
    <source>
        <dbReference type="PROSITE" id="PS52035"/>
    </source>
</evidence>
<dbReference type="InterPro" id="IPR050753">
    <property type="entry name" value="Peptidase_M14_domain"/>
</dbReference>
<dbReference type="GO" id="GO:0006508">
    <property type="term" value="P:proteolysis"/>
    <property type="evidence" value="ECO:0007669"/>
    <property type="project" value="InterPro"/>
</dbReference>
<dbReference type="PANTHER" id="PTHR11532">
    <property type="entry name" value="PROTEASE M14 CARBOXYPEPTIDASE"/>
    <property type="match status" value="1"/>
</dbReference>
<dbReference type="STRING" id="56216.A0A1A6H3S3"/>
<dbReference type="Gene3D" id="2.60.40.1120">
    <property type="entry name" value="Carboxypeptidase-like, regulatory domain"/>
    <property type="match status" value="1"/>
</dbReference>
<dbReference type="Gene3D" id="2.60.120.260">
    <property type="entry name" value="Galactose-binding domain-like"/>
    <property type="match status" value="1"/>
</dbReference>
<dbReference type="InterPro" id="IPR008969">
    <property type="entry name" value="CarboxyPept-like_regulatory"/>
</dbReference>
<keyword evidence="7" id="KW-1185">Reference proteome</keyword>
<sequence>MVARYIRINPQSWFDNGSICMRMEILGCPLPDPNNYYHRRNEMTTTDDLDFKHHNYKEMRQLMKVVNEMCPNITRIYNIGKSHQGLKFSSTNLKESPLILYESIRDSGREPEFHYIAGAHGNEVLGRELLLLLLQFLCQEYLAQNTRIVHLVEETRIHILPSLNPDGYEKAYEGGSELGGWSLGRWTHDGIDINNNFPDLNTLLWEAEDRQNAPRKVPNHYIAIPDWYLSENATVSLNDFSYLHTNCFELSIYVGCDKYPHESELPEEWENNRESLIVFMEQVHRGIKGIVRDLHGKGIPNAIISVEGVNHDIRTASDGDYWRLLNPGEYVVTAKAEGFITSTKNCMVGYDMGATRCDFTLSKTNLARIREIMETFGKQPVNLPARRLKLRGRKRRQRG</sequence>
<dbReference type="PROSITE" id="PS52035">
    <property type="entry name" value="PEPTIDASE_M14"/>
    <property type="match status" value="1"/>
</dbReference>
<dbReference type="PROSITE" id="PS01286">
    <property type="entry name" value="FA58C_2"/>
    <property type="match status" value="1"/>
</dbReference>
<accession>A0A1A6H3S3</accession>
<dbReference type="GO" id="GO:0004181">
    <property type="term" value="F:metallocarboxypeptidase activity"/>
    <property type="evidence" value="ECO:0007669"/>
    <property type="project" value="InterPro"/>
</dbReference>
<dbReference type="Pfam" id="PF00246">
    <property type="entry name" value="Peptidase_M14"/>
    <property type="match status" value="1"/>
</dbReference>
<evidence type="ECO:0000313" key="6">
    <source>
        <dbReference type="EMBL" id="OBS73233.1"/>
    </source>
</evidence>
<dbReference type="PROSITE" id="PS50022">
    <property type="entry name" value="FA58C_3"/>
    <property type="match status" value="1"/>
</dbReference>
<dbReference type="CDD" id="cd11308">
    <property type="entry name" value="Peptidase_M14NE-CP-C_like"/>
    <property type="match status" value="1"/>
</dbReference>
<comment type="caution">
    <text evidence="3">Lacks conserved residue(s) required for the propagation of feature annotation.</text>
</comment>
<evidence type="ECO:0000313" key="7">
    <source>
        <dbReference type="Proteomes" id="UP000092124"/>
    </source>
</evidence>
<dbReference type="SMART" id="SM00631">
    <property type="entry name" value="Zn_pept"/>
    <property type="match status" value="1"/>
</dbReference>